<sequence>MARVGEERLTVEQHEDGSAFCGPCVFSRPNHPLARLGRPFARGLQRRFARGSLRAMLLATSKNLKTGNPKPTTLLLDCGPD</sequence>
<feature type="domain" description="DUF1990" evidence="1">
    <location>
        <begin position="4"/>
        <end position="55"/>
    </location>
</feature>
<gene>
    <name evidence="2" type="ORF">AVDCRST_MAG55-1456</name>
</gene>
<protein>
    <recommendedName>
        <fullName evidence="1">DUF1990 domain-containing protein</fullName>
    </recommendedName>
</protein>
<dbReference type="EMBL" id="CADCUZ010000062">
    <property type="protein sequence ID" value="CAA9413212.1"/>
    <property type="molecule type" value="Genomic_DNA"/>
</dbReference>
<accession>A0A6J4PDU2</accession>
<evidence type="ECO:0000313" key="2">
    <source>
        <dbReference type="EMBL" id="CAA9413212.1"/>
    </source>
</evidence>
<name>A0A6J4PDU2_9ACTN</name>
<dbReference type="Pfam" id="PF09348">
    <property type="entry name" value="DUF1990"/>
    <property type="match status" value="1"/>
</dbReference>
<dbReference type="AlphaFoldDB" id="A0A6J4PDU2"/>
<evidence type="ECO:0000259" key="1">
    <source>
        <dbReference type="Pfam" id="PF09348"/>
    </source>
</evidence>
<proteinExistence type="predicted"/>
<dbReference type="InterPro" id="IPR018960">
    <property type="entry name" value="DUF1990"/>
</dbReference>
<reference evidence="2" key="1">
    <citation type="submission" date="2020-02" db="EMBL/GenBank/DDBJ databases">
        <authorList>
            <person name="Meier V. D."/>
        </authorList>
    </citation>
    <scope>NUCLEOTIDE SEQUENCE</scope>
    <source>
        <strain evidence="2">AVDCRST_MAG55</strain>
    </source>
</reference>
<organism evidence="2">
    <name type="scientific">uncultured Rubrobacteraceae bacterium</name>
    <dbReference type="NCBI Taxonomy" id="349277"/>
    <lineage>
        <taxon>Bacteria</taxon>
        <taxon>Bacillati</taxon>
        <taxon>Actinomycetota</taxon>
        <taxon>Rubrobacteria</taxon>
        <taxon>Rubrobacterales</taxon>
        <taxon>Rubrobacteraceae</taxon>
        <taxon>environmental samples</taxon>
    </lineage>
</organism>